<dbReference type="PANTHER" id="PTHR46354:SF15">
    <property type="entry name" value="TRANSCRIPTION FACTOR TGA6-LIKE"/>
    <property type="match status" value="1"/>
</dbReference>
<organism evidence="3 4">
    <name type="scientific">Solanum tuberosum</name>
    <name type="common">Potato</name>
    <dbReference type="NCBI Taxonomy" id="4113"/>
    <lineage>
        <taxon>Eukaryota</taxon>
        <taxon>Viridiplantae</taxon>
        <taxon>Streptophyta</taxon>
        <taxon>Embryophyta</taxon>
        <taxon>Tracheophyta</taxon>
        <taxon>Spermatophyta</taxon>
        <taxon>Magnoliopsida</taxon>
        <taxon>eudicotyledons</taxon>
        <taxon>Gunneridae</taxon>
        <taxon>Pentapetalae</taxon>
        <taxon>asterids</taxon>
        <taxon>lamiids</taxon>
        <taxon>Solanales</taxon>
        <taxon>Solanaceae</taxon>
        <taxon>Solanoideae</taxon>
        <taxon>Solaneae</taxon>
        <taxon>Solanum</taxon>
    </lineage>
</organism>
<feature type="transmembrane region" description="Helical" evidence="1">
    <location>
        <begin position="20"/>
        <end position="40"/>
    </location>
</feature>
<sequence>MVNNFREYANYRSQLARVDVLPFFAPIWCTLLENSVLWIGGCRPSSFIRLIYALSGIEIESHITEYLQVEC</sequence>
<dbReference type="InterPro" id="IPR025422">
    <property type="entry name" value="TGA_domain"/>
</dbReference>
<reference evidence="3 4" key="1">
    <citation type="journal article" date="2021" name="bioRxiv">
        <title>Chromosome-scale and haplotype-resolved genome assembly of a tetraploid potato cultivar.</title>
        <authorList>
            <person name="Sun H."/>
            <person name="Jiao W.-B."/>
            <person name="Krause K."/>
            <person name="Campoy J.A."/>
            <person name="Goel M."/>
            <person name="Folz-Donahue K."/>
            <person name="Kukat C."/>
            <person name="Huettel B."/>
            <person name="Schneeberger K."/>
        </authorList>
    </citation>
    <scope>NUCLEOTIDE SEQUENCE [LARGE SCALE GENOMIC DNA]</scope>
    <source>
        <strain evidence="3">SolTubOtavaFocal</strain>
        <tissue evidence="3">Leaves</tissue>
    </source>
</reference>
<proteinExistence type="predicted"/>
<gene>
    <name evidence="3" type="ORF">KY290_016469</name>
</gene>
<keyword evidence="4" id="KW-1185">Reference proteome</keyword>
<dbReference type="EMBL" id="JAIVGD010000013">
    <property type="protein sequence ID" value="KAH0760396.1"/>
    <property type="molecule type" value="Genomic_DNA"/>
</dbReference>
<dbReference type="Pfam" id="PF14144">
    <property type="entry name" value="DOG1"/>
    <property type="match status" value="1"/>
</dbReference>
<evidence type="ECO:0000259" key="2">
    <source>
        <dbReference type="PROSITE" id="PS51806"/>
    </source>
</evidence>
<dbReference type="InterPro" id="IPR051886">
    <property type="entry name" value="Seed_Dev/Stress_Resp_Reg"/>
</dbReference>
<comment type="caution">
    <text evidence="3">The sequence shown here is derived from an EMBL/GenBank/DDBJ whole genome shotgun (WGS) entry which is preliminary data.</text>
</comment>
<keyword evidence="1" id="KW-0812">Transmembrane</keyword>
<feature type="domain" description="DOG1" evidence="2">
    <location>
        <begin position="1"/>
        <end position="71"/>
    </location>
</feature>
<accession>A0ABQ7V8R3</accession>
<protein>
    <recommendedName>
        <fullName evidence="2">DOG1 domain-containing protein</fullName>
    </recommendedName>
</protein>
<evidence type="ECO:0000313" key="4">
    <source>
        <dbReference type="Proteomes" id="UP000826656"/>
    </source>
</evidence>
<dbReference type="Proteomes" id="UP000826656">
    <property type="component" value="Unassembled WGS sequence"/>
</dbReference>
<dbReference type="PROSITE" id="PS51806">
    <property type="entry name" value="DOG1"/>
    <property type="match status" value="1"/>
</dbReference>
<evidence type="ECO:0000256" key="1">
    <source>
        <dbReference type="SAM" id="Phobius"/>
    </source>
</evidence>
<dbReference type="PANTHER" id="PTHR46354">
    <property type="entry name" value="DOG1 DOMAIN-CONTAINING PROTEIN"/>
    <property type="match status" value="1"/>
</dbReference>
<keyword evidence="1" id="KW-0472">Membrane</keyword>
<name>A0ABQ7V8R3_SOLTU</name>
<evidence type="ECO:0000313" key="3">
    <source>
        <dbReference type="EMBL" id="KAH0760396.1"/>
    </source>
</evidence>
<keyword evidence="1" id="KW-1133">Transmembrane helix</keyword>